<proteinExistence type="predicted"/>
<reference evidence="1 2" key="1">
    <citation type="submission" date="2010-07" db="EMBL/GenBank/DDBJ databases">
        <authorList>
            <person name="Muzny D."/>
            <person name="Qin X."/>
            <person name="Deng J."/>
            <person name="Jiang H."/>
            <person name="Liu Y."/>
            <person name="Qu J."/>
            <person name="Song X.-Z."/>
            <person name="Zhang L."/>
            <person name="Thornton R."/>
            <person name="Coyle M."/>
            <person name="Francisco L."/>
            <person name="Jackson L."/>
            <person name="Javaid M."/>
            <person name="Korchina V."/>
            <person name="Kovar C."/>
            <person name="Mata R."/>
            <person name="Mathew T."/>
            <person name="Ngo R."/>
            <person name="Nguyen L."/>
            <person name="Nguyen N."/>
            <person name="Okwuonu G."/>
            <person name="Ongeri F."/>
            <person name="Pham C."/>
            <person name="Simmons D."/>
            <person name="Wilczek-Boney K."/>
            <person name="Hale W."/>
            <person name="Jakkamsetti A."/>
            <person name="Pham P."/>
            <person name="Ruth R."/>
            <person name="San Lucas F."/>
            <person name="Warren J."/>
            <person name="Zhang J."/>
            <person name="Zhao Z."/>
            <person name="Zhou C."/>
            <person name="Zhu D."/>
            <person name="Lee S."/>
            <person name="Bess C."/>
            <person name="Blankenburg K."/>
            <person name="Forbes L."/>
            <person name="Fu Q."/>
            <person name="Gubbala S."/>
            <person name="Hirani K."/>
            <person name="Jayaseelan J.C."/>
            <person name="Lara F."/>
            <person name="Munidasa M."/>
            <person name="Palculict T."/>
            <person name="Patil S."/>
            <person name="Pu L.-L."/>
            <person name="Saada N."/>
            <person name="Tang L."/>
            <person name="Weissenberger G."/>
            <person name="Zhu Y."/>
            <person name="Hemphill L."/>
            <person name="Shang Y."/>
            <person name="Youmans B."/>
            <person name="Ayvaz T."/>
            <person name="Ross M."/>
            <person name="Santibanez J."/>
            <person name="Aqrawi P."/>
            <person name="Gross S."/>
            <person name="Joshi V."/>
            <person name="Fowler G."/>
            <person name="Nazareth L."/>
            <person name="Reid J."/>
            <person name="Worley K."/>
            <person name="Petrosino J."/>
            <person name="Highlander S."/>
            <person name="Gibbs R."/>
        </authorList>
    </citation>
    <scope>NUCLEOTIDE SEQUENCE [LARGE SCALE GENOMIC DNA]</scope>
    <source>
        <strain evidence="1 2">ATCC 6249</strain>
    </source>
</reference>
<dbReference type="Pfam" id="PF08876">
    <property type="entry name" value="DUF1836"/>
    <property type="match status" value="1"/>
</dbReference>
<dbReference type="HOGENOM" id="CLU_085303_2_0_9"/>
<sequence length="157" mass="18145">MKLDKKELEMNSIFSYPKWEDIPNIDLYLDQVLLYVNQVCAPISPDKEKGLTASMVNNYVKHGYLTKPDKKKYQRKQIARLIAITTLKSVFSIQEIAQTLNSLQTQASSDQLYDAFVDYMNHGIDPENPIIQTSCQTVKLYHQTLDLILSKEEEEIQ</sequence>
<organism evidence="1 2">
    <name type="scientific">Streptococcus mitis ATCC 6249</name>
    <dbReference type="NCBI Taxonomy" id="864567"/>
    <lineage>
        <taxon>Bacteria</taxon>
        <taxon>Bacillati</taxon>
        <taxon>Bacillota</taxon>
        <taxon>Bacilli</taxon>
        <taxon>Lactobacillales</taxon>
        <taxon>Streptococcaceae</taxon>
        <taxon>Streptococcus</taxon>
        <taxon>Streptococcus mitis group</taxon>
    </lineage>
</organism>
<gene>
    <name evidence="1" type="ORF">HMPREF8571_0770</name>
</gene>
<comment type="caution">
    <text evidence="1">The sequence shown here is derived from an EMBL/GenBank/DDBJ whole genome shotgun (WGS) entry which is preliminary data.</text>
</comment>
<accession>E0PQF3</accession>
<dbReference type="Proteomes" id="UP000003823">
    <property type="component" value="Unassembled WGS sequence"/>
</dbReference>
<dbReference type="PANTHER" id="PTHR40056">
    <property type="entry name" value="HYPOTHETICAL CYTOSOLIC PROTEIN"/>
    <property type="match status" value="1"/>
</dbReference>
<dbReference type="EMBL" id="AEEN01000012">
    <property type="protein sequence ID" value="EFM31400.1"/>
    <property type="molecule type" value="Genomic_DNA"/>
</dbReference>
<protein>
    <recommendedName>
        <fullName evidence="3">DUF1836 domain-containing protein</fullName>
    </recommendedName>
</protein>
<dbReference type="AlphaFoldDB" id="E0PQF3"/>
<name>E0PQF3_STRMT</name>
<evidence type="ECO:0000313" key="1">
    <source>
        <dbReference type="EMBL" id="EFM31400.1"/>
    </source>
</evidence>
<dbReference type="eggNOG" id="COG0789">
    <property type="taxonomic scope" value="Bacteria"/>
</dbReference>
<evidence type="ECO:0008006" key="3">
    <source>
        <dbReference type="Google" id="ProtNLM"/>
    </source>
</evidence>
<evidence type="ECO:0000313" key="2">
    <source>
        <dbReference type="Proteomes" id="UP000003823"/>
    </source>
</evidence>
<dbReference type="InterPro" id="IPR014975">
    <property type="entry name" value="DUF1836"/>
</dbReference>
<dbReference type="PANTHER" id="PTHR40056:SF1">
    <property type="entry name" value="DUF1836 DOMAIN-CONTAINING PROTEIN"/>
    <property type="match status" value="1"/>
</dbReference>